<evidence type="ECO:0000256" key="2">
    <source>
        <dbReference type="ARBA" id="ARBA00023027"/>
    </source>
</evidence>
<gene>
    <name evidence="6" type="ORF">AMON00008_LOCUS19647</name>
</gene>
<dbReference type="GO" id="GO:0017136">
    <property type="term" value="F:histone deacetylase activity, NAD-dependent"/>
    <property type="evidence" value="ECO:0007669"/>
    <property type="project" value="TreeGrafter"/>
</dbReference>
<comment type="caution">
    <text evidence="3">Lacks conserved residue(s) required for the propagation of feature annotation.</text>
</comment>
<dbReference type="AlphaFoldDB" id="A0A7S4QFH2"/>
<keyword evidence="1" id="KW-0808">Transferase</keyword>
<evidence type="ECO:0000313" key="6">
    <source>
        <dbReference type="EMBL" id="CAE4582084.1"/>
    </source>
</evidence>
<feature type="compositionally biased region" description="Gly residues" evidence="4">
    <location>
        <begin position="252"/>
        <end position="265"/>
    </location>
</feature>
<feature type="region of interest" description="Disordered" evidence="4">
    <location>
        <begin position="249"/>
        <end position="278"/>
    </location>
</feature>
<evidence type="ECO:0000259" key="5">
    <source>
        <dbReference type="PROSITE" id="PS50305"/>
    </source>
</evidence>
<dbReference type="InterPro" id="IPR026590">
    <property type="entry name" value="Ssirtuin_cat_dom"/>
</dbReference>
<feature type="region of interest" description="Disordered" evidence="4">
    <location>
        <begin position="187"/>
        <end position="206"/>
    </location>
</feature>
<dbReference type="Pfam" id="PF02146">
    <property type="entry name" value="SIR2"/>
    <property type="match status" value="1"/>
</dbReference>
<proteinExistence type="predicted"/>
<name>A0A7S4QFH2_9DINO</name>
<dbReference type="PANTHER" id="PTHR11085">
    <property type="entry name" value="NAD-DEPENDENT PROTEIN DEACYLASE SIRTUIN-5, MITOCHONDRIAL-RELATED"/>
    <property type="match status" value="1"/>
</dbReference>
<reference evidence="6" key="1">
    <citation type="submission" date="2021-01" db="EMBL/GenBank/DDBJ databases">
        <authorList>
            <person name="Corre E."/>
            <person name="Pelletier E."/>
            <person name="Niang G."/>
            <person name="Scheremetjew M."/>
            <person name="Finn R."/>
            <person name="Kale V."/>
            <person name="Holt S."/>
            <person name="Cochrane G."/>
            <person name="Meng A."/>
            <person name="Brown T."/>
            <person name="Cohen L."/>
        </authorList>
    </citation>
    <scope>NUCLEOTIDE SEQUENCE</scope>
    <source>
        <strain evidence="6">CCMP3105</strain>
    </source>
</reference>
<sequence>MVAACAEAARPGFDAGSADEFRDTPEALAAKVRLAGRLVRGARCCVAYTGAGLSTAAGIADYATKAAGSAAPRARAEERAWPTLAPTQAHLVLAALQRDGLLHGWVQQNHDGLPQRAGVPQAAVNEIHGSWFDPTNPTVGFGEPLREDLFAELLAQEMQCDVCLALGTSLCDTPSTADRIALTPALRALGRRPRPPGEPPDSPGGGLVIVSLQRTRLDEVAAVRIYATLDDAFAMLAESLGLRVAALEPQSRGGGGHASQGGGPEGLHFPRPGSEAVLAGGPDRGCPVCFRSWTESGDLELQLLGSRGAPPRRALLGRWWLGDEASLAAMFETATDPGAAAAPAPGAGAPGTTVDPPPTLTSLLASLPPWAAAMLGLPPAPAAGMRPVAAPTPEVAQCMEGLWEGSAACTDASPHRVAQPLRLVIAACGEAGTLIGAGYSAWPAAGATGPAGSVFFVIQGETRSDGRVRLVQRWERSAAAPEEEAPCELLGQLSRTAAGGLLLAGAWRRGPGQPRLGPFTLRRTPARWAGRWEAGGAGSGTASEPWALAVLPPLLFGAAPALATGSGVGAPASTLPLARPRLLRGALVAGRCGGLSAYEAWLYSELPCRGSALHHGPGSLTVEQLIGTVSCCQAGHPRLDGAGGFALRLAGPPRPPPPTLHTDTKDAVDELASALRSYCRSGLR</sequence>
<dbReference type="Gene3D" id="3.40.50.1220">
    <property type="entry name" value="TPP-binding domain"/>
    <property type="match status" value="1"/>
</dbReference>
<accession>A0A7S4QFH2</accession>
<evidence type="ECO:0000256" key="1">
    <source>
        <dbReference type="ARBA" id="ARBA00022679"/>
    </source>
</evidence>
<dbReference type="InterPro" id="IPR050134">
    <property type="entry name" value="NAD-dep_sirtuin_deacylases"/>
</dbReference>
<dbReference type="EMBL" id="HBNR01028851">
    <property type="protein sequence ID" value="CAE4582084.1"/>
    <property type="molecule type" value="Transcribed_RNA"/>
</dbReference>
<dbReference type="InterPro" id="IPR003000">
    <property type="entry name" value="Sirtuin"/>
</dbReference>
<dbReference type="InterPro" id="IPR029035">
    <property type="entry name" value="DHS-like_NAD/FAD-binding_dom"/>
</dbReference>
<protein>
    <recommendedName>
        <fullName evidence="5">Deacetylase sirtuin-type domain-containing protein</fullName>
    </recommendedName>
</protein>
<organism evidence="6">
    <name type="scientific">Alexandrium monilatum</name>
    <dbReference type="NCBI Taxonomy" id="311494"/>
    <lineage>
        <taxon>Eukaryota</taxon>
        <taxon>Sar</taxon>
        <taxon>Alveolata</taxon>
        <taxon>Dinophyceae</taxon>
        <taxon>Gonyaulacales</taxon>
        <taxon>Pyrocystaceae</taxon>
        <taxon>Alexandrium</taxon>
    </lineage>
</organism>
<dbReference type="PANTHER" id="PTHR11085:SF10">
    <property type="entry name" value="NAD-DEPENDENT PROTEIN DEACYLASE SIRTUIN-5, MITOCHONDRIAL-RELATED"/>
    <property type="match status" value="1"/>
</dbReference>
<evidence type="ECO:0000256" key="4">
    <source>
        <dbReference type="SAM" id="MobiDB-lite"/>
    </source>
</evidence>
<dbReference type="SUPFAM" id="SSF52467">
    <property type="entry name" value="DHS-like NAD/FAD-binding domain"/>
    <property type="match status" value="1"/>
</dbReference>
<keyword evidence="2" id="KW-0520">NAD</keyword>
<dbReference type="GO" id="GO:0005634">
    <property type="term" value="C:nucleus"/>
    <property type="evidence" value="ECO:0007669"/>
    <property type="project" value="TreeGrafter"/>
</dbReference>
<evidence type="ECO:0000256" key="3">
    <source>
        <dbReference type="PROSITE-ProRule" id="PRU00236"/>
    </source>
</evidence>
<dbReference type="PROSITE" id="PS50305">
    <property type="entry name" value="SIRTUIN"/>
    <property type="match status" value="1"/>
</dbReference>
<feature type="domain" description="Deacetylase sirtuin-type" evidence="5">
    <location>
        <begin position="25"/>
        <end position="243"/>
    </location>
</feature>
<dbReference type="GO" id="GO:0070403">
    <property type="term" value="F:NAD+ binding"/>
    <property type="evidence" value="ECO:0007669"/>
    <property type="project" value="InterPro"/>
</dbReference>